<dbReference type="Proteomes" id="UP001230649">
    <property type="component" value="Unassembled WGS sequence"/>
</dbReference>
<proteinExistence type="predicted"/>
<organism evidence="1 2">
    <name type="scientific">Naganishia adeliensis</name>
    <dbReference type="NCBI Taxonomy" id="92952"/>
    <lineage>
        <taxon>Eukaryota</taxon>
        <taxon>Fungi</taxon>
        <taxon>Dikarya</taxon>
        <taxon>Basidiomycota</taxon>
        <taxon>Agaricomycotina</taxon>
        <taxon>Tremellomycetes</taxon>
        <taxon>Filobasidiales</taxon>
        <taxon>Filobasidiaceae</taxon>
        <taxon>Naganishia</taxon>
    </lineage>
</organism>
<evidence type="ECO:0000313" key="2">
    <source>
        <dbReference type="Proteomes" id="UP001230649"/>
    </source>
</evidence>
<dbReference type="EMBL" id="JASBWS010000034">
    <property type="protein sequence ID" value="KAJ9108047.1"/>
    <property type="molecule type" value="Genomic_DNA"/>
</dbReference>
<sequence length="975" mass="107637">MVVFSATVASLGAYLLLTTATHALPTARREYANGHGPSVALYDALSQGNFTGDVTKCNGYSVKSVDTSATGGILASLALNGEGCKAFGNDISTLVVSVEYETKQRLHVHIYDADKKQYQLPNSIWPRPDPSSVDAKTSDLVFNHDPNPFAFWITRRSTGAIIFDTRAASIPTYTDEFSQSGTVQKGSAMPKAELVFEDQYLQLSTAMPKDANVYGLGEWIDPNGFARTTNGSLTTHWARDAGDPVNGNMYGSHNVYMNTVWDNATSSSSHGVFLLNSHGTDILMRPGVLEYRIIGGTLDLYFVAGPRAIDVHEQYSQIVGQTQPMPFWAFGFHLSRWGYSSLAETRAVVDAMREANVPLEVMWNDIDIYKGYRNGDLDINYPRDEFRAFIDYLKSQNQQYVPIVDAAFATLYNDTDVYDTYTRGAELDIWLKNPDGSEYRGRVWPGVTVFPDWSAPNIDQFWYEFFNNFSTAIGSTHAWVDMLTSFLRPSSFCEGSCGSDPRELANTSTPFPLPGSPGNIITQYPECYDTSLGPSGNITIGGVATCRNATELAKLMKRQQDAGSSDYIDSPEVNFPRYAIHNGEGALNLKTVATNATGHSGVQQYHLHNVYGYQSEVATQKALLKVTPGVRPFLLSRSTFPGSGKHMAHWLGDNYALWEYMKYSIQGVLQFQLFQIPMVGADIGGFNRNTNEELANRWHSLGAFTPFMRNHNIISSISQEPYVWTSVAESTRTALKARYHLLPYWLSLFADAANYGTPVICALFYEFDDPAYSNVDEQFMVGDSLLVSPVLRPNATSVEGYLPYHHGTKWRNWFTHEETAGSVDKVTFDAPLSTIPVHIRSGSIILIHRDTGYTLTETRQSPFSLLVYLDSNNYADGCTKIDDGISYPVADQASLTFTASGSGLKIQHDQVKGNHQVDQPIAQMIILGVSAQPSSLSLNGAKLDGLSMTYDAGLQKLVIDGLNISLNDGGELSWS</sequence>
<comment type="caution">
    <text evidence="1">The sequence shown here is derived from an EMBL/GenBank/DDBJ whole genome shotgun (WGS) entry which is preliminary data.</text>
</comment>
<reference evidence="1" key="1">
    <citation type="submission" date="2023-04" db="EMBL/GenBank/DDBJ databases">
        <title>Draft Genome sequencing of Naganishia species isolated from polar environments using Oxford Nanopore Technology.</title>
        <authorList>
            <person name="Leo P."/>
            <person name="Venkateswaran K."/>
        </authorList>
    </citation>
    <scope>NUCLEOTIDE SEQUENCE</scope>
    <source>
        <strain evidence="1">MNA-CCFEE 5262</strain>
    </source>
</reference>
<accession>A0ACC2WBT7</accession>
<evidence type="ECO:0000313" key="1">
    <source>
        <dbReference type="EMBL" id="KAJ9108047.1"/>
    </source>
</evidence>
<name>A0ACC2WBT7_9TREE</name>
<keyword evidence="2" id="KW-1185">Reference proteome</keyword>
<gene>
    <name evidence="1" type="ORF">QFC20_003616</name>
</gene>
<protein>
    <submittedName>
        <fullName evidence="1">Uncharacterized protein</fullName>
    </submittedName>
</protein>